<organism evidence="8 9">
    <name type="scientific">Brassica cretica</name>
    <name type="common">Mustard</name>
    <dbReference type="NCBI Taxonomy" id="69181"/>
    <lineage>
        <taxon>Eukaryota</taxon>
        <taxon>Viridiplantae</taxon>
        <taxon>Streptophyta</taxon>
        <taxon>Embryophyta</taxon>
        <taxon>Tracheophyta</taxon>
        <taxon>Spermatophyta</taxon>
        <taxon>Magnoliopsida</taxon>
        <taxon>eudicotyledons</taxon>
        <taxon>Gunneridae</taxon>
        <taxon>Pentapetalae</taxon>
        <taxon>rosids</taxon>
        <taxon>malvids</taxon>
        <taxon>Brassicales</taxon>
        <taxon>Brassicaceae</taxon>
        <taxon>Brassiceae</taxon>
        <taxon>Brassica</taxon>
    </lineage>
</organism>
<dbReference type="FunFam" id="1.10.10.820:FF:000001">
    <property type="entry name" value="Myosin heavy chain"/>
    <property type="match status" value="1"/>
</dbReference>
<dbReference type="InterPro" id="IPR027417">
    <property type="entry name" value="P-loop_NTPase"/>
</dbReference>
<evidence type="ECO:0000256" key="4">
    <source>
        <dbReference type="ARBA" id="ARBA00023175"/>
    </source>
</evidence>
<dbReference type="GO" id="GO:0051015">
    <property type="term" value="F:actin filament binding"/>
    <property type="evidence" value="ECO:0007669"/>
    <property type="project" value="TreeGrafter"/>
</dbReference>
<comment type="caution">
    <text evidence="6">Lacks conserved residue(s) required for the propagation of feature annotation.</text>
</comment>
<keyword evidence="5 6" id="KW-0009">Actin-binding</keyword>
<proteinExistence type="inferred from homology"/>
<evidence type="ECO:0000313" key="8">
    <source>
        <dbReference type="EMBL" id="KAF2543969.1"/>
    </source>
</evidence>
<dbReference type="GO" id="GO:0005524">
    <property type="term" value="F:ATP binding"/>
    <property type="evidence" value="ECO:0007669"/>
    <property type="project" value="UniProtKB-KW"/>
</dbReference>
<dbReference type="EMBL" id="QGKW02002005">
    <property type="protein sequence ID" value="KAF2543969.1"/>
    <property type="molecule type" value="Genomic_DNA"/>
</dbReference>
<keyword evidence="2" id="KW-0067">ATP-binding</keyword>
<dbReference type="GO" id="GO:0016459">
    <property type="term" value="C:myosin complex"/>
    <property type="evidence" value="ECO:0007669"/>
    <property type="project" value="UniProtKB-KW"/>
</dbReference>
<evidence type="ECO:0000256" key="1">
    <source>
        <dbReference type="ARBA" id="ARBA00022741"/>
    </source>
</evidence>
<accession>A0A8S9GF27</accession>
<evidence type="ECO:0000259" key="7">
    <source>
        <dbReference type="PROSITE" id="PS51456"/>
    </source>
</evidence>
<comment type="similarity">
    <text evidence="6">Belongs to the TRAFAC class myosin-kinesin ATPase superfamily. Myosin family.</text>
</comment>
<dbReference type="AlphaFoldDB" id="A0A8S9GF27"/>
<evidence type="ECO:0000256" key="2">
    <source>
        <dbReference type="ARBA" id="ARBA00022840"/>
    </source>
</evidence>
<keyword evidence="4" id="KW-0505">Motor protein</keyword>
<dbReference type="Gene3D" id="3.40.850.10">
    <property type="entry name" value="Kinesin motor domain"/>
    <property type="match status" value="1"/>
</dbReference>
<dbReference type="InterPro" id="IPR001609">
    <property type="entry name" value="Myosin_head_motor_dom-like"/>
</dbReference>
<dbReference type="PROSITE" id="PS51456">
    <property type="entry name" value="MYOSIN_MOTOR"/>
    <property type="match status" value="1"/>
</dbReference>
<dbReference type="Pfam" id="PF00063">
    <property type="entry name" value="Myosin_head"/>
    <property type="match status" value="1"/>
</dbReference>
<dbReference type="GO" id="GO:0005737">
    <property type="term" value="C:cytoplasm"/>
    <property type="evidence" value="ECO:0007669"/>
    <property type="project" value="TreeGrafter"/>
</dbReference>
<reference evidence="8" key="1">
    <citation type="submission" date="2019-12" db="EMBL/GenBank/DDBJ databases">
        <title>Genome sequencing and annotation of Brassica cretica.</title>
        <authorList>
            <person name="Studholme D.J."/>
            <person name="Sarris P.F."/>
        </authorList>
    </citation>
    <scope>NUCLEOTIDE SEQUENCE</scope>
    <source>
        <strain evidence="8">PFS-001/15</strain>
        <tissue evidence="8">Leaf</tissue>
    </source>
</reference>
<dbReference type="SMART" id="SM00242">
    <property type="entry name" value="MYSc"/>
    <property type="match status" value="1"/>
</dbReference>
<evidence type="ECO:0000313" key="9">
    <source>
        <dbReference type="Proteomes" id="UP000712281"/>
    </source>
</evidence>
<dbReference type="SUPFAM" id="SSF52540">
    <property type="entry name" value="P-loop containing nucleoside triphosphate hydrolases"/>
    <property type="match status" value="1"/>
</dbReference>
<evidence type="ECO:0000256" key="5">
    <source>
        <dbReference type="ARBA" id="ARBA00023203"/>
    </source>
</evidence>
<dbReference type="Proteomes" id="UP000712281">
    <property type="component" value="Unassembled WGS sequence"/>
</dbReference>
<evidence type="ECO:0000256" key="6">
    <source>
        <dbReference type="PROSITE-ProRule" id="PRU00782"/>
    </source>
</evidence>
<keyword evidence="1" id="KW-0547">Nucleotide-binding</keyword>
<dbReference type="GO" id="GO:0000146">
    <property type="term" value="F:microfilament motor activity"/>
    <property type="evidence" value="ECO:0007669"/>
    <property type="project" value="TreeGrafter"/>
</dbReference>
<keyword evidence="3 6" id="KW-0518">Myosin</keyword>
<evidence type="ECO:0000256" key="3">
    <source>
        <dbReference type="ARBA" id="ARBA00023123"/>
    </source>
</evidence>
<dbReference type="GO" id="GO:0007015">
    <property type="term" value="P:actin filament organization"/>
    <property type="evidence" value="ECO:0007669"/>
    <property type="project" value="TreeGrafter"/>
</dbReference>
<dbReference type="InterPro" id="IPR036961">
    <property type="entry name" value="Kinesin_motor_dom_sf"/>
</dbReference>
<protein>
    <recommendedName>
        <fullName evidence="7">Myosin motor domain-containing protein</fullName>
    </recommendedName>
</protein>
<sequence>MYNSLTATGGTSRFGKFVEIQFDANGRISGAAIRTYLLERSRVVRITDPERNYHCFYQLCASGNDADKYKLSNPRQFHYLNQSKTYELEGVSNAEEYKNTRRAMDIVGISHDDQVIPFSAEDIDKAIPVLDPSEIEPPKFVSEYTCAQSLVKNPSTATASQ</sequence>
<dbReference type="GO" id="GO:0016020">
    <property type="term" value="C:membrane"/>
    <property type="evidence" value="ECO:0007669"/>
    <property type="project" value="TreeGrafter"/>
</dbReference>
<dbReference type="GO" id="GO:0030048">
    <property type="term" value="P:actin filament-based movement"/>
    <property type="evidence" value="ECO:0007669"/>
    <property type="project" value="UniProtKB-ARBA"/>
</dbReference>
<feature type="domain" description="Myosin motor" evidence="7">
    <location>
        <begin position="1"/>
        <end position="161"/>
    </location>
</feature>
<comment type="caution">
    <text evidence="8">The sequence shown here is derived from an EMBL/GenBank/DDBJ whole genome shotgun (WGS) entry which is preliminary data.</text>
</comment>
<gene>
    <name evidence="8" type="ORF">F2Q68_00028953</name>
</gene>
<dbReference type="PANTHER" id="PTHR13140:SF781">
    <property type="entry name" value="MYOSIN-15"/>
    <property type="match status" value="1"/>
</dbReference>
<dbReference type="PANTHER" id="PTHR13140">
    <property type="entry name" value="MYOSIN"/>
    <property type="match status" value="1"/>
</dbReference>
<name>A0A8S9GF27_BRACR</name>